<dbReference type="PANTHER" id="PTHR21694:SF18">
    <property type="entry name" value="COILED-COIL DOMAIN-CONTAINING PROTEIN 63"/>
    <property type="match status" value="1"/>
</dbReference>
<reference evidence="4 5" key="1">
    <citation type="submission" date="2016-11" db="EMBL/GenBank/DDBJ databases">
        <title>The macronuclear genome of Stentor coeruleus: a giant cell with tiny introns.</title>
        <authorList>
            <person name="Slabodnick M."/>
            <person name="Ruby J.G."/>
            <person name="Reiff S.B."/>
            <person name="Swart E.C."/>
            <person name="Gosai S."/>
            <person name="Prabakaran S."/>
            <person name="Witkowska E."/>
            <person name="Larue G.E."/>
            <person name="Fisher S."/>
            <person name="Freeman R.M."/>
            <person name="Gunawardena J."/>
            <person name="Chu W."/>
            <person name="Stover N.A."/>
            <person name="Gregory B.D."/>
            <person name="Nowacki M."/>
            <person name="Derisi J."/>
            <person name="Roy S.W."/>
            <person name="Marshall W.F."/>
            <person name="Sood P."/>
        </authorList>
    </citation>
    <scope>NUCLEOTIDE SEQUENCE [LARGE SCALE GENOMIC DNA]</scope>
    <source>
        <strain evidence="4">WM001</strain>
    </source>
</reference>
<feature type="coiled-coil region" evidence="2">
    <location>
        <begin position="284"/>
        <end position="318"/>
    </location>
</feature>
<keyword evidence="1 2" id="KW-0175">Coiled coil</keyword>
<comment type="caution">
    <text evidence="4">The sequence shown here is derived from an EMBL/GenBank/DDBJ whole genome shotgun (WGS) entry which is preliminary data.</text>
</comment>
<sequence>MEQDIENLMVKLDDEKRESEYLDEVIKNLEVDYANLKNSKKQQGIIKSPLQNKAFLLEKQIEYETAQYDALKNENFDTRSKINELRLENSACKKSLAQLKVFIQTSSSKAIRVNELSKAERLVIMTSQNRISAARSRSVLSKVEYSEKVREMSVILNQKSQISINSKQNVRLEELLNNLKGCNVFKIQTDLKSRWAKIINNSKLQLENYQKYIESIKTGFEEIGLAAGVTSIEDIVTSFIKSNEQSHSLYQYLSLLNSDIDEVEDVLKGNKEKIEILRSFQFKEEKHQEHLSALKRKTEEIEKKILNYNLKAKKLNENTESAFKIITQISEKIGSIIKNQEKFIINNESSPEEFDRLIKSTDEAIEKIKVVFNVKGYKSERKRKSIEKEMPLKLGFLLEQKDVYDDPDLEEMKTPMQDHDFSAKAHKILMNTKDW</sequence>
<protein>
    <recommendedName>
        <fullName evidence="3">ODAD1 central coiled coil region domain-containing protein</fullName>
    </recommendedName>
</protein>
<gene>
    <name evidence="4" type="ORF">SteCoe_6655</name>
</gene>
<dbReference type="InterPro" id="IPR049258">
    <property type="entry name" value="ODAD1_CC"/>
</dbReference>
<dbReference type="AlphaFoldDB" id="A0A1R2CPI5"/>
<dbReference type="EMBL" id="MPUH01000093">
    <property type="protein sequence ID" value="OMJ90893.1"/>
    <property type="molecule type" value="Genomic_DNA"/>
</dbReference>
<evidence type="ECO:0000313" key="4">
    <source>
        <dbReference type="EMBL" id="OMJ90893.1"/>
    </source>
</evidence>
<accession>A0A1R2CPI5</accession>
<proteinExistence type="predicted"/>
<evidence type="ECO:0000256" key="2">
    <source>
        <dbReference type="SAM" id="Coils"/>
    </source>
</evidence>
<organism evidence="4 5">
    <name type="scientific">Stentor coeruleus</name>
    <dbReference type="NCBI Taxonomy" id="5963"/>
    <lineage>
        <taxon>Eukaryota</taxon>
        <taxon>Sar</taxon>
        <taxon>Alveolata</taxon>
        <taxon>Ciliophora</taxon>
        <taxon>Postciliodesmatophora</taxon>
        <taxon>Heterotrichea</taxon>
        <taxon>Heterotrichida</taxon>
        <taxon>Stentoridae</taxon>
        <taxon>Stentor</taxon>
    </lineage>
</organism>
<evidence type="ECO:0000313" key="5">
    <source>
        <dbReference type="Proteomes" id="UP000187209"/>
    </source>
</evidence>
<dbReference type="PANTHER" id="PTHR21694">
    <property type="entry name" value="COILED-COIL DOMAIN-CONTAINING PROTEIN 63"/>
    <property type="match status" value="1"/>
</dbReference>
<feature type="domain" description="ODAD1 central coiled coil region" evidence="3">
    <location>
        <begin position="53"/>
        <end position="334"/>
    </location>
</feature>
<evidence type="ECO:0000256" key="1">
    <source>
        <dbReference type="ARBA" id="ARBA00023054"/>
    </source>
</evidence>
<dbReference type="InterPro" id="IPR051876">
    <property type="entry name" value="ODA-DC/CCD"/>
</dbReference>
<keyword evidence="5" id="KW-1185">Reference proteome</keyword>
<dbReference type="Pfam" id="PF21773">
    <property type="entry name" value="ODAD1_CC"/>
    <property type="match status" value="1"/>
</dbReference>
<name>A0A1R2CPI5_9CILI</name>
<dbReference type="OrthoDB" id="6766775at2759"/>
<dbReference type="Proteomes" id="UP000187209">
    <property type="component" value="Unassembled WGS sequence"/>
</dbReference>
<evidence type="ECO:0000259" key="3">
    <source>
        <dbReference type="Pfam" id="PF21773"/>
    </source>
</evidence>